<evidence type="ECO:0000313" key="1">
    <source>
        <dbReference type="EMBL" id="SHE92288.1"/>
    </source>
</evidence>
<dbReference type="STRING" id="1121429.SAMN02745133_01436"/>
<dbReference type="EMBL" id="FQUY01000008">
    <property type="protein sequence ID" value="SHE92288.1"/>
    <property type="molecule type" value="Genomic_DNA"/>
</dbReference>
<name>A0A1M4XFP2_9FIRM</name>
<accession>A0A1M4XFP2</accession>
<evidence type="ECO:0000313" key="2">
    <source>
        <dbReference type="Proteomes" id="UP000184148"/>
    </source>
</evidence>
<proteinExistence type="predicted"/>
<keyword evidence="2" id="KW-1185">Reference proteome</keyword>
<organism evidence="1 2">
    <name type="scientific">Desulforamulus putei DSM 12395</name>
    <dbReference type="NCBI Taxonomy" id="1121429"/>
    <lineage>
        <taxon>Bacteria</taxon>
        <taxon>Bacillati</taxon>
        <taxon>Bacillota</taxon>
        <taxon>Clostridia</taxon>
        <taxon>Eubacteriales</taxon>
        <taxon>Peptococcaceae</taxon>
        <taxon>Desulforamulus</taxon>
    </lineage>
</organism>
<reference evidence="2" key="1">
    <citation type="submission" date="2016-11" db="EMBL/GenBank/DDBJ databases">
        <authorList>
            <person name="Varghese N."/>
            <person name="Submissions S."/>
        </authorList>
    </citation>
    <scope>NUCLEOTIDE SEQUENCE [LARGE SCALE GENOMIC DNA]</scope>
    <source>
        <strain evidence="2">DSM 12395</strain>
    </source>
</reference>
<dbReference type="AlphaFoldDB" id="A0A1M4XFP2"/>
<protein>
    <submittedName>
        <fullName evidence="1">Uncharacterized protein</fullName>
    </submittedName>
</protein>
<gene>
    <name evidence="1" type="ORF">SAMN02745133_01436</name>
</gene>
<dbReference type="RefSeq" id="WP_073237910.1">
    <property type="nucleotide sequence ID" value="NZ_FQUY01000008.1"/>
</dbReference>
<dbReference type="OrthoDB" id="1807760at2"/>
<sequence length="115" mass="13297">MAQIVDLITDDMEKQGGIEFSIEEPDFLNKDLKEYTVFYKIVGESRIKLFKNNRMELVFVRLNDDWMRQAKLDITGAALPLEVKLTWDNGSVDELSVRKPGQSDFQRVTAIQIDN</sequence>
<dbReference type="Proteomes" id="UP000184148">
    <property type="component" value="Unassembled WGS sequence"/>
</dbReference>